<comment type="similarity">
    <text evidence="1">Belongs to the UxaA family.</text>
</comment>
<dbReference type="InterPro" id="IPR052172">
    <property type="entry name" value="UxaA_altronate/galactarate_dh"/>
</dbReference>
<name>A0A853G2E4_9BURK</name>
<feature type="domain" description="D-galactarate/Altronate dehydratase second" evidence="3">
    <location>
        <begin position="8"/>
        <end position="134"/>
    </location>
</feature>
<evidence type="ECO:0000313" key="6">
    <source>
        <dbReference type="Proteomes" id="UP000559809"/>
    </source>
</evidence>
<dbReference type="Proteomes" id="UP000559809">
    <property type="component" value="Unassembled WGS sequence"/>
</dbReference>
<keyword evidence="5" id="KW-0378">Hydrolase</keyword>
<evidence type="ECO:0000256" key="2">
    <source>
        <dbReference type="ARBA" id="ARBA00023239"/>
    </source>
</evidence>
<sequence length="385" mass="40059">MENSTFMGYRRENGTVGIRNHVAILAVMDNVNGIVRNLGRLIKGTVPIPVWYGRGQFGEDDALFRRTQVGLATNPNIASVLVISLERVSAGKVAAAIAEKGVPVEHLSVQDTGGTIETIAQSMRILQRMVREASRQRRVAVPLSALTLGVECGGTDTTSGIASNPALGFVADRVVAAGGTVFLTETSEWMGAEQVLAARAVNESVAADIWKATGRIEADARARGVDIRGANPVPDNIRGGISTLEEKSLGAIIKGGTTPVCGVLPYATPAPSAGLFLMDTAAPAAESMTGIAAGGAQLIIFSTGQMNIMGCTVAPTIKVTANPRTAARLSDNVDVDVSAMLAGETLGEAGGRLFEFAREVCEGALTSAEIFGDEDIAISRIQPTV</sequence>
<dbReference type="PANTHER" id="PTHR30536:SF5">
    <property type="entry name" value="ALTRONATE DEHYDRATASE"/>
    <property type="match status" value="1"/>
</dbReference>
<dbReference type="PANTHER" id="PTHR30536">
    <property type="entry name" value="ALTRONATE/GALACTARATE DEHYDRATASE"/>
    <property type="match status" value="1"/>
</dbReference>
<dbReference type="RefSeq" id="WP_180158185.1">
    <property type="nucleotide sequence ID" value="NZ_JACCEM010000012.1"/>
</dbReference>
<reference evidence="5 6" key="1">
    <citation type="submission" date="2020-07" db="EMBL/GenBank/DDBJ databases">
        <title>Taxonomic revisions and descriptions of new bacterial species based on genomic comparisons in the high-G+C-content subgroup of the family Alcaligenaceae.</title>
        <authorList>
            <person name="Szabo A."/>
            <person name="Felfoldi T."/>
        </authorList>
    </citation>
    <scope>NUCLEOTIDE SEQUENCE [LARGE SCALE GENOMIC DNA]</scope>
    <source>
        <strain evidence="5 6">LMG 24012</strain>
    </source>
</reference>
<dbReference type="EMBL" id="JACCEM010000012">
    <property type="protein sequence ID" value="NYT51508.1"/>
    <property type="molecule type" value="Genomic_DNA"/>
</dbReference>
<organism evidence="5 6">
    <name type="scientific">Parapusillimonas granuli</name>
    <dbReference type="NCBI Taxonomy" id="380911"/>
    <lineage>
        <taxon>Bacteria</taxon>
        <taxon>Pseudomonadati</taxon>
        <taxon>Pseudomonadota</taxon>
        <taxon>Betaproteobacteria</taxon>
        <taxon>Burkholderiales</taxon>
        <taxon>Alcaligenaceae</taxon>
        <taxon>Parapusillimonas</taxon>
    </lineage>
</organism>
<dbReference type="GO" id="GO:0019698">
    <property type="term" value="P:D-galacturonate catabolic process"/>
    <property type="evidence" value="ECO:0007669"/>
    <property type="project" value="TreeGrafter"/>
</dbReference>
<dbReference type="GO" id="GO:0016787">
    <property type="term" value="F:hydrolase activity"/>
    <property type="evidence" value="ECO:0007669"/>
    <property type="project" value="UniProtKB-KW"/>
</dbReference>
<keyword evidence="2" id="KW-0456">Lyase</keyword>
<dbReference type="GO" id="GO:0016829">
    <property type="term" value="F:lyase activity"/>
    <property type="evidence" value="ECO:0007669"/>
    <property type="project" value="UniProtKB-KW"/>
</dbReference>
<feature type="domain" description="D-galactarate/Altronate dehydratase C-terminal" evidence="4">
    <location>
        <begin position="143"/>
        <end position="382"/>
    </location>
</feature>
<dbReference type="Pfam" id="PF04295">
    <property type="entry name" value="GD_AH_second"/>
    <property type="match status" value="1"/>
</dbReference>
<dbReference type="InterPro" id="IPR048332">
    <property type="entry name" value="GD_AH_C"/>
</dbReference>
<keyword evidence="6" id="KW-1185">Reference proteome</keyword>
<protein>
    <submittedName>
        <fullName evidence="5">UxaA family hydrolase</fullName>
    </submittedName>
</protein>
<evidence type="ECO:0000259" key="3">
    <source>
        <dbReference type="Pfam" id="PF04295"/>
    </source>
</evidence>
<accession>A0A853G2E4</accession>
<comment type="caution">
    <text evidence="5">The sequence shown here is derived from an EMBL/GenBank/DDBJ whole genome shotgun (WGS) entry which is preliminary data.</text>
</comment>
<dbReference type="InterPro" id="IPR007392">
    <property type="entry name" value="GD_AH_second"/>
</dbReference>
<proteinExistence type="inferred from homology"/>
<evidence type="ECO:0000256" key="1">
    <source>
        <dbReference type="ARBA" id="ARBA00010986"/>
    </source>
</evidence>
<gene>
    <name evidence="5" type="ORF">H0A72_19525</name>
</gene>
<evidence type="ECO:0000313" key="5">
    <source>
        <dbReference type="EMBL" id="NYT51508.1"/>
    </source>
</evidence>
<dbReference type="AlphaFoldDB" id="A0A853G2E4"/>
<evidence type="ECO:0000259" key="4">
    <source>
        <dbReference type="Pfam" id="PF20629"/>
    </source>
</evidence>
<dbReference type="Pfam" id="PF20629">
    <property type="entry name" value="GD_AH_C"/>
    <property type="match status" value="1"/>
</dbReference>